<dbReference type="Pfam" id="PF00578">
    <property type="entry name" value="AhpC-TSA"/>
    <property type="match status" value="1"/>
</dbReference>
<keyword evidence="2" id="KW-0201">Cytochrome c-type biogenesis</keyword>
<keyword evidence="4" id="KW-0676">Redox-active center</keyword>
<sequence>MRKLMILLACIFCHWQLQAQGYELTFQLKQYTGGQLSLAHYMGKSFYLADSAQINAQGVAVMKNKEALPGGIYIVLLPGRQRYFEMLLDNKDQQFSISIDTTDLINKTVFKTSKENEIFQSYNKFLSKEIAPQDRRLNAMLANHTAADSAAAKSLQQELGKKLQDFRNRIVTEHPKSLLTSIFRAMKDPEVPPTPPGEDSTFSYRYYKAHYWDSVNLNDGRLVRTDIIEKKLNRYFTQLVAMDPDSIIMEADNIVAKTRKDKEMFKFVVWWLTYTYETSKYMGMDAVFVHMVEKYYVSGEAYWLKDDQLNKIISRAYSMAPNLIGQQAPPLEVKDSSMKPVSLYTTKAKYTVLVFWDPTCGHCKIEVPRLDSAFNASWKNKGVALIGFKTEGTKDEWQSFIKEHKLSGWIHAWDPDAQSNYRRLYDVYSTPVVYLLDEKKKILAKRLGVEQLSDFLEKMETKNGTVRK</sequence>
<name>A0A1G7JR64_CHIFI</name>
<proteinExistence type="predicted"/>
<dbReference type="SUPFAM" id="SSF52833">
    <property type="entry name" value="Thioredoxin-like"/>
    <property type="match status" value="1"/>
</dbReference>
<dbReference type="GO" id="GO:0016491">
    <property type="term" value="F:oxidoreductase activity"/>
    <property type="evidence" value="ECO:0007669"/>
    <property type="project" value="InterPro"/>
</dbReference>
<dbReference type="InterPro" id="IPR036249">
    <property type="entry name" value="Thioredoxin-like_sf"/>
</dbReference>
<dbReference type="GO" id="GO:0017004">
    <property type="term" value="P:cytochrome complex assembly"/>
    <property type="evidence" value="ECO:0007669"/>
    <property type="project" value="UniProtKB-KW"/>
</dbReference>
<feature type="signal peptide" evidence="5">
    <location>
        <begin position="1"/>
        <end position="19"/>
    </location>
</feature>
<evidence type="ECO:0000256" key="5">
    <source>
        <dbReference type="SAM" id="SignalP"/>
    </source>
</evidence>
<dbReference type="InterPro" id="IPR017937">
    <property type="entry name" value="Thioredoxin_CS"/>
</dbReference>
<dbReference type="InterPro" id="IPR050553">
    <property type="entry name" value="Thioredoxin_ResA/DsbE_sf"/>
</dbReference>
<dbReference type="GO" id="GO:0016209">
    <property type="term" value="F:antioxidant activity"/>
    <property type="evidence" value="ECO:0007669"/>
    <property type="project" value="InterPro"/>
</dbReference>
<evidence type="ECO:0000256" key="2">
    <source>
        <dbReference type="ARBA" id="ARBA00022748"/>
    </source>
</evidence>
<feature type="chain" id="PRO_5011735468" evidence="5">
    <location>
        <begin position="20"/>
        <end position="468"/>
    </location>
</feature>
<protein>
    <submittedName>
        <fullName evidence="7">AhpC/TSA family protein</fullName>
    </submittedName>
</protein>
<dbReference type="InterPro" id="IPR025380">
    <property type="entry name" value="DUF4369"/>
</dbReference>
<dbReference type="PANTHER" id="PTHR42852:SF6">
    <property type="entry name" value="THIOL:DISULFIDE INTERCHANGE PROTEIN DSBE"/>
    <property type="match status" value="1"/>
</dbReference>
<evidence type="ECO:0000313" key="7">
    <source>
        <dbReference type="EMBL" id="SDF27447.1"/>
    </source>
</evidence>
<dbReference type="GO" id="GO:0030313">
    <property type="term" value="C:cell envelope"/>
    <property type="evidence" value="ECO:0007669"/>
    <property type="project" value="UniProtKB-SubCell"/>
</dbReference>
<dbReference type="EMBL" id="FNBN01000001">
    <property type="protein sequence ID" value="SDF27447.1"/>
    <property type="molecule type" value="Genomic_DNA"/>
</dbReference>
<evidence type="ECO:0000259" key="6">
    <source>
        <dbReference type="PROSITE" id="PS51352"/>
    </source>
</evidence>
<dbReference type="STRING" id="104663.SAMN04488121_1011343"/>
<keyword evidence="3" id="KW-1015">Disulfide bond</keyword>
<evidence type="ECO:0000256" key="3">
    <source>
        <dbReference type="ARBA" id="ARBA00023157"/>
    </source>
</evidence>
<dbReference type="CDD" id="cd02966">
    <property type="entry name" value="TlpA_like_family"/>
    <property type="match status" value="1"/>
</dbReference>
<dbReference type="Pfam" id="PF14289">
    <property type="entry name" value="DUF4369"/>
    <property type="match status" value="1"/>
</dbReference>
<dbReference type="InterPro" id="IPR033395">
    <property type="entry name" value="DUF5106"/>
</dbReference>
<dbReference type="RefSeq" id="WP_089829718.1">
    <property type="nucleotide sequence ID" value="NZ_FNBN01000001.1"/>
</dbReference>
<reference evidence="7 8" key="1">
    <citation type="submission" date="2016-10" db="EMBL/GenBank/DDBJ databases">
        <authorList>
            <person name="de Groot N.N."/>
        </authorList>
    </citation>
    <scope>NUCLEOTIDE SEQUENCE [LARGE SCALE GENOMIC DNA]</scope>
    <source>
        <strain evidence="7 8">DSM 527</strain>
    </source>
</reference>
<dbReference type="PANTHER" id="PTHR42852">
    <property type="entry name" value="THIOL:DISULFIDE INTERCHANGE PROTEIN DSBE"/>
    <property type="match status" value="1"/>
</dbReference>
<evidence type="ECO:0000256" key="4">
    <source>
        <dbReference type="ARBA" id="ARBA00023284"/>
    </source>
</evidence>
<accession>A0A1G7JR64</accession>
<dbReference type="Proteomes" id="UP000199045">
    <property type="component" value="Unassembled WGS sequence"/>
</dbReference>
<dbReference type="Pfam" id="PF17127">
    <property type="entry name" value="DUF5106"/>
    <property type="match status" value="1"/>
</dbReference>
<gene>
    <name evidence="7" type="ORF">SAMN04488121_1011343</name>
</gene>
<comment type="subcellular location">
    <subcellularLocation>
        <location evidence="1">Cell envelope</location>
    </subcellularLocation>
</comment>
<evidence type="ECO:0000256" key="1">
    <source>
        <dbReference type="ARBA" id="ARBA00004196"/>
    </source>
</evidence>
<keyword evidence="5" id="KW-0732">Signal</keyword>
<feature type="domain" description="Thioredoxin" evidence="6">
    <location>
        <begin position="322"/>
        <end position="464"/>
    </location>
</feature>
<dbReference type="PROSITE" id="PS00194">
    <property type="entry name" value="THIOREDOXIN_1"/>
    <property type="match status" value="1"/>
</dbReference>
<organism evidence="7 8">
    <name type="scientific">Chitinophaga filiformis</name>
    <name type="common">Myxococcus filiformis</name>
    <name type="synonym">Flexibacter filiformis</name>
    <dbReference type="NCBI Taxonomy" id="104663"/>
    <lineage>
        <taxon>Bacteria</taxon>
        <taxon>Pseudomonadati</taxon>
        <taxon>Bacteroidota</taxon>
        <taxon>Chitinophagia</taxon>
        <taxon>Chitinophagales</taxon>
        <taxon>Chitinophagaceae</taxon>
        <taxon>Chitinophaga</taxon>
    </lineage>
</organism>
<dbReference type="PROSITE" id="PS51352">
    <property type="entry name" value="THIOREDOXIN_2"/>
    <property type="match status" value="1"/>
</dbReference>
<dbReference type="InterPro" id="IPR000866">
    <property type="entry name" value="AhpC/TSA"/>
</dbReference>
<dbReference type="InterPro" id="IPR013766">
    <property type="entry name" value="Thioredoxin_domain"/>
</dbReference>
<dbReference type="OrthoDB" id="6399635at2"/>
<dbReference type="Gene3D" id="3.40.30.10">
    <property type="entry name" value="Glutaredoxin"/>
    <property type="match status" value="1"/>
</dbReference>
<evidence type="ECO:0000313" key="8">
    <source>
        <dbReference type="Proteomes" id="UP000199045"/>
    </source>
</evidence>
<dbReference type="AlphaFoldDB" id="A0A1G7JR64"/>